<dbReference type="Gene3D" id="3.40.720.10">
    <property type="entry name" value="Alkaline Phosphatase, subunit A"/>
    <property type="match status" value="1"/>
</dbReference>
<gene>
    <name evidence="4" type="primary">Enpp3</name>
</gene>
<reference evidence="4" key="1">
    <citation type="submission" date="2020-04" db="EMBL/GenBank/DDBJ databases">
        <authorList>
            <person name="Neveu A P."/>
        </authorList>
    </citation>
    <scope>NUCLEOTIDE SEQUENCE</scope>
    <source>
        <tissue evidence="4">Whole embryo</tissue>
    </source>
</reference>
<dbReference type="Pfam" id="PF01663">
    <property type="entry name" value="Phosphodiest"/>
    <property type="match status" value="1"/>
</dbReference>
<keyword evidence="2" id="KW-0325">Glycoprotein</keyword>
<dbReference type="SUPFAM" id="SSF54060">
    <property type="entry name" value="His-Me finger endonucleases"/>
    <property type="match status" value="1"/>
</dbReference>
<dbReference type="GO" id="GO:0003676">
    <property type="term" value="F:nucleic acid binding"/>
    <property type="evidence" value="ECO:0007669"/>
    <property type="project" value="InterPro"/>
</dbReference>
<accession>A0A6F9DCN4</accession>
<dbReference type="InterPro" id="IPR044925">
    <property type="entry name" value="His-Me_finger_sf"/>
</dbReference>
<name>A0A6F9DCN4_9ASCI</name>
<dbReference type="GO" id="GO:0016787">
    <property type="term" value="F:hydrolase activity"/>
    <property type="evidence" value="ECO:0007669"/>
    <property type="project" value="UniProtKB-KW"/>
</dbReference>
<dbReference type="InterPro" id="IPR017850">
    <property type="entry name" value="Alkaline_phosphatase_core_sf"/>
</dbReference>
<keyword evidence="1" id="KW-0378">Hydrolase</keyword>
<evidence type="ECO:0000256" key="1">
    <source>
        <dbReference type="ARBA" id="ARBA00022801"/>
    </source>
</evidence>
<dbReference type="InterPro" id="IPR002591">
    <property type="entry name" value="Phosphodiest/P_Trfase"/>
</dbReference>
<dbReference type="AlphaFoldDB" id="A0A6F9DCN4"/>
<evidence type="ECO:0000313" key="4">
    <source>
        <dbReference type="EMBL" id="CAB3242642.1"/>
    </source>
</evidence>
<dbReference type="SMART" id="SM00477">
    <property type="entry name" value="NUC"/>
    <property type="match status" value="1"/>
</dbReference>
<proteinExistence type="evidence at transcript level"/>
<organism evidence="4">
    <name type="scientific">Phallusia mammillata</name>
    <dbReference type="NCBI Taxonomy" id="59560"/>
    <lineage>
        <taxon>Eukaryota</taxon>
        <taxon>Metazoa</taxon>
        <taxon>Chordata</taxon>
        <taxon>Tunicata</taxon>
        <taxon>Ascidiacea</taxon>
        <taxon>Phlebobranchia</taxon>
        <taxon>Ascidiidae</taxon>
        <taxon>Phallusia</taxon>
    </lineage>
</organism>
<sequence length="714" mass="80537">MRSVYPTKTFPNHYTIATGLYPESSGIVGNVMIDRVLRKKFRLGNQESFQPYWWKGEPIWVTASNQGLKSATYFWPGSDVNITRYPDYYFKYDGSVPNEERMYQALDWLDLPTGQRPSFITLYISILDSAGHKYGPVRSGFDKTLKTADTMVGILMNGLRDRGLLNCVNIIMLADHGMSPVKCSRLTSIEKFGVDASKYFVKSGSAGRVGSNLDPVAEASYNVTQVYEKLKCKRKEAHWQAFLKDEYLPKRFHYANNQRIDDVILLMDDTYLVEGKKGSYTKCDGGSHGFDPEFASMHALFAAHGPGFKQNYNSTEPFENIEVYNLMADLLNITAAPNNGTKGSMYHVMRSPPSLNLTFPVDGATGPCWVVPWESDCANCSKTNSTKVNQRLYLSDQQISSTLAKHLPLGVTKQPYTSDCFFYQQNYVTMLETPPQMPLFTSFVLNRSKPGLEVSEVCDRCDPRYHDEFVISKNFQNVATTTYLYQPGFTSGTEQNDASISTNRVPIYKNSVKIWNYMMETVGNWSYFHGETLVMLGPAFDYDHNGISDDYDLLACFRLPCDVIDAAPGIPMPTHYYIIVAYCSHSGMSIANCTSSPDDVEVLSFIIPNFKDKPCYAGDEPDEVWISQTVIEHVARVRDVELITDINFFEDWTTGPLADQNTATASVRLKNRLPQFTDKLLVDFVKISKNMSTQLKSTLFAFVVSVFASIVSFM</sequence>
<dbReference type="PANTHER" id="PTHR10151:SF114">
    <property type="entry name" value="ECTONUCLEOTIDE PYROPHOSPHATASE_PHOSPHODIESTERASE C27A7.3"/>
    <property type="match status" value="1"/>
</dbReference>
<dbReference type="Gene3D" id="3.40.570.10">
    <property type="entry name" value="Extracellular Endonuclease, subunit A"/>
    <property type="match status" value="1"/>
</dbReference>
<dbReference type="InterPro" id="IPR020821">
    <property type="entry name" value="ENPP1-3/EXOG-like_nuc-like"/>
</dbReference>
<dbReference type="GO" id="GO:0046872">
    <property type="term" value="F:metal ion binding"/>
    <property type="evidence" value="ECO:0007669"/>
    <property type="project" value="InterPro"/>
</dbReference>
<dbReference type="CDD" id="cd16018">
    <property type="entry name" value="Enpp"/>
    <property type="match status" value="1"/>
</dbReference>
<dbReference type="InterPro" id="IPR044929">
    <property type="entry name" value="DNA/RNA_non-sp_Endonuclease_sf"/>
</dbReference>
<dbReference type="PANTHER" id="PTHR10151">
    <property type="entry name" value="ECTONUCLEOTIDE PYROPHOSPHATASE/PHOSPHODIESTERASE"/>
    <property type="match status" value="1"/>
</dbReference>
<evidence type="ECO:0000259" key="3">
    <source>
        <dbReference type="SMART" id="SM00477"/>
    </source>
</evidence>
<dbReference type="EMBL" id="LR784876">
    <property type="protein sequence ID" value="CAB3242642.1"/>
    <property type="molecule type" value="mRNA"/>
</dbReference>
<protein>
    <submittedName>
        <fullName evidence="4">Venom phosphodiesterase 2-like</fullName>
    </submittedName>
</protein>
<evidence type="ECO:0000256" key="2">
    <source>
        <dbReference type="ARBA" id="ARBA00023180"/>
    </source>
</evidence>
<feature type="domain" description="ENPP1-3/EXOG-like endonuclease/phosphodiesterase" evidence="3">
    <location>
        <begin position="424"/>
        <end position="655"/>
    </location>
</feature>
<dbReference type="SUPFAM" id="SSF53649">
    <property type="entry name" value="Alkaline phosphatase-like"/>
    <property type="match status" value="1"/>
</dbReference>